<dbReference type="PROSITE" id="PS50835">
    <property type="entry name" value="IG_LIKE"/>
    <property type="match status" value="7"/>
</dbReference>
<dbReference type="SMART" id="SM00408">
    <property type="entry name" value="IGc2"/>
    <property type="match status" value="6"/>
</dbReference>
<dbReference type="Pfam" id="PF13927">
    <property type="entry name" value="Ig_3"/>
    <property type="match status" value="1"/>
</dbReference>
<feature type="domain" description="Ig-like" evidence="9">
    <location>
        <begin position="227"/>
        <end position="314"/>
    </location>
</feature>
<dbReference type="FunFam" id="1.10.510.10:FF:000175">
    <property type="entry name" value="Myosin light chain kinase, smooth muscle"/>
    <property type="match status" value="1"/>
</dbReference>
<dbReference type="CDD" id="cd00096">
    <property type="entry name" value="Ig"/>
    <property type="match status" value="1"/>
</dbReference>
<dbReference type="CDD" id="cd20971">
    <property type="entry name" value="IgI_1_Titin-A168_like"/>
    <property type="match status" value="1"/>
</dbReference>
<comment type="similarity">
    <text evidence="1">Belongs to the protein kinase superfamily. CAMK Ser/Thr protein kinase family.</text>
</comment>
<dbReference type="InterPro" id="IPR003961">
    <property type="entry name" value="FN3_dom"/>
</dbReference>
<reference evidence="11" key="1">
    <citation type="submission" date="2022-01" db="EMBL/GenBank/DDBJ databases">
        <authorList>
            <person name="King R."/>
        </authorList>
    </citation>
    <scope>NUCLEOTIDE SEQUENCE</scope>
</reference>
<dbReference type="SMART" id="SM00409">
    <property type="entry name" value="IG"/>
    <property type="match status" value="8"/>
</dbReference>
<dbReference type="CDD" id="cd14103">
    <property type="entry name" value="STKc_MLCK"/>
    <property type="match status" value="1"/>
</dbReference>
<proteinExistence type="inferred from homology"/>
<dbReference type="Gene3D" id="3.30.200.20">
    <property type="entry name" value="Phosphorylase Kinase, domain 1"/>
    <property type="match status" value="1"/>
</dbReference>
<feature type="domain" description="Ig-like" evidence="9">
    <location>
        <begin position="433"/>
        <end position="525"/>
    </location>
</feature>
<dbReference type="InterPro" id="IPR036116">
    <property type="entry name" value="FN3_sf"/>
</dbReference>
<dbReference type="InterPro" id="IPR007110">
    <property type="entry name" value="Ig-like_dom"/>
</dbReference>
<keyword evidence="2" id="KW-0677">Repeat</keyword>
<gene>
    <name evidence="11" type="ORF">NEZAVI_LOCUS1866</name>
</gene>
<evidence type="ECO:0000259" key="8">
    <source>
        <dbReference type="PROSITE" id="PS50011"/>
    </source>
</evidence>
<evidence type="ECO:0000256" key="5">
    <source>
        <dbReference type="ARBA" id="ARBA00023157"/>
    </source>
</evidence>
<dbReference type="OrthoDB" id="10260894at2759"/>
<keyword evidence="12" id="KW-1185">Reference proteome</keyword>
<dbReference type="PRINTS" id="PR00014">
    <property type="entry name" value="FNTYPEIII"/>
</dbReference>
<dbReference type="PROSITE" id="PS00108">
    <property type="entry name" value="PROTEIN_KINASE_ST"/>
    <property type="match status" value="1"/>
</dbReference>
<dbReference type="PANTHER" id="PTHR47633:SF7">
    <property type="entry name" value="TITIN HOMOLOG"/>
    <property type="match status" value="1"/>
</dbReference>
<dbReference type="InterPro" id="IPR036179">
    <property type="entry name" value="Ig-like_dom_sf"/>
</dbReference>
<dbReference type="InterPro" id="IPR000719">
    <property type="entry name" value="Prot_kinase_dom"/>
</dbReference>
<dbReference type="GO" id="GO:0004672">
    <property type="term" value="F:protein kinase activity"/>
    <property type="evidence" value="ECO:0007669"/>
    <property type="project" value="InterPro"/>
</dbReference>
<evidence type="ECO:0000256" key="3">
    <source>
        <dbReference type="ARBA" id="ARBA00022741"/>
    </source>
</evidence>
<dbReference type="PROSITE" id="PS50011">
    <property type="entry name" value="PROTEIN_KINASE_DOM"/>
    <property type="match status" value="1"/>
</dbReference>
<dbReference type="Proteomes" id="UP001152798">
    <property type="component" value="Chromosome 1"/>
</dbReference>
<dbReference type="SUPFAM" id="SSF48726">
    <property type="entry name" value="Immunoglobulin"/>
    <property type="match status" value="8"/>
</dbReference>
<keyword evidence="3 7" id="KW-0547">Nucleotide-binding</keyword>
<feature type="domain" description="Ig-like" evidence="9">
    <location>
        <begin position="676"/>
        <end position="762"/>
    </location>
</feature>
<keyword evidence="5" id="KW-1015">Disulfide bond</keyword>
<evidence type="ECO:0000256" key="4">
    <source>
        <dbReference type="ARBA" id="ARBA00022840"/>
    </source>
</evidence>
<evidence type="ECO:0000256" key="6">
    <source>
        <dbReference type="ARBA" id="ARBA00023319"/>
    </source>
</evidence>
<organism evidence="11 12">
    <name type="scientific">Nezara viridula</name>
    <name type="common">Southern green stink bug</name>
    <name type="synonym">Cimex viridulus</name>
    <dbReference type="NCBI Taxonomy" id="85310"/>
    <lineage>
        <taxon>Eukaryota</taxon>
        <taxon>Metazoa</taxon>
        <taxon>Ecdysozoa</taxon>
        <taxon>Arthropoda</taxon>
        <taxon>Hexapoda</taxon>
        <taxon>Insecta</taxon>
        <taxon>Pterygota</taxon>
        <taxon>Neoptera</taxon>
        <taxon>Paraneoptera</taxon>
        <taxon>Hemiptera</taxon>
        <taxon>Heteroptera</taxon>
        <taxon>Panheteroptera</taxon>
        <taxon>Pentatomomorpha</taxon>
        <taxon>Pentatomoidea</taxon>
        <taxon>Pentatomidae</taxon>
        <taxon>Pentatominae</taxon>
        <taxon>Nezara</taxon>
    </lineage>
</organism>
<feature type="binding site" evidence="7">
    <location>
        <position position="1115"/>
    </location>
    <ligand>
        <name>ATP</name>
        <dbReference type="ChEBI" id="CHEBI:30616"/>
    </ligand>
</feature>
<evidence type="ECO:0000256" key="2">
    <source>
        <dbReference type="ARBA" id="ARBA00022737"/>
    </source>
</evidence>
<dbReference type="InterPro" id="IPR013783">
    <property type="entry name" value="Ig-like_fold"/>
</dbReference>
<evidence type="ECO:0000256" key="7">
    <source>
        <dbReference type="PROSITE-ProRule" id="PRU10141"/>
    </source>
</evidence>
<accession>A0A9P0E964</accession>
<dbReference type="Pfam" id="PF07679">
    <property type="entry name" value="I-set"/>
    <property type="match status" value="6"/>
</dbReference>
<dbReference type="PROSITE" id="PS00107">
    <property type="entry name" value="PROTEIN_KINASE_ATP"/>
    <property type="match status" value="1"/>
</dbReference>
<dbReference type="PROSITE" id="PS50853">
    <property type="entry name" value="FN3"/>
    <property type="match status" value="1"/>
</dbReference>
<dbReference type="InterPro" id="IPR008271">
    <property type="entry name" value="Ser/Thr_kinase_AS"/>
</dbReference>
<feature type="domain" description="Ig-like" evidence="9">
    <location>
        <begin position="125"/>
        <end position="202"/>
    </location>
</feature>
<dbReference type="FunFam" id="2.60.40.10:FF:000032">
    <property type="entry name" value="palladin isoform X1"/>
    <property type="match status" value="1"/>
</dbReference>
<dbReference type="Pfam" id="PF00041">
    <property type="entry name" value="fn3"/>
    <property type="match status" value="1"/>
</dbReference>
<dbReference type="InterPro" id="IPR003599">
    <property type="entry name" value="Ig_sub"/>
</dbReference>
<dbReference type="GO" id="GO:0030154">
    <property type="term" value="P:cell differentiation"/>
    <property type="evidence" value="ECO:0007669"/>
    <property type="project" value="UniProtKB-ARBA"/>
</dbReference>
<dbReference type="InterPro" id="IPR013098">
    <property type="entry name" value="Ig_I-set"/>
</dbReference>
<dbReference type="Gene3D" id="1.10.510.10">
    <property type="entry name" value="Transferase(Phosphotransferase) domain 1"/>
    <property type="match status" value="1"/>
</dbReference>
<feature type="domain" description="Ig-like" evidence="9">
    <location>
        <begin position="551"/>
        <end position="636"/>
    </location>
</feature>
<dbReference type="Pfam" id="PF00069">
    <property type="entry name" value="Pkinase"/>
    <property type="match status" value="1"/>
</dbReference>
<dbReference type="Gene3D" id="2.60.40.10">
    <property type="entry name" value="Immunoglobulins"/>
    <property type="match status" value="10"/>
</dbReference>
<dbReference type="InterPro" id="IPR003598">
    <property type="entry name" value="Ig_sub2"/>
</dbReference>
<dbReference type="GO" id="GO:0005524">
    <property type="term" value="F:ATP binding"/>
    <property type="evidence" value="ECO:0007669"/>
    <property type="project" value="UniProtKB-UniRule"/>
</dbReference>
<keyword evidence="4 7" id="KW-0067">ATP-binding</keyword>
<evidence type="ECO:0000259" key="9">
    <source>
        <dbReference type="PROSITE" id="PS50835"/>
    </source>
</evidence>
<dbReference type="CDD" id="cd00063">
    <property type="entry name" value="FN3"/>
    <property type="match status" value="2"/>
</dbReference>
<evidence type="ECO:0000256" key="1">
    <source>
        <dbReference type="ARBA" id="ARBA00006692"/>
    </source>
</evidence>
<evidence type="ECO:0000259" key="10">
    <source>
        <dbReference type="PROSITE" id="PS50853"/>
    </source>
</evidence>
<dbReference type="FunFam" id="2.60.40.10:FF:000107">
    <property type="entry name" value="Myosin, light chain kinase a"/>
    <property type="match status" value="3"/>
</dbReference>
<feature type="domain" description="Protein kinase" evidence="8">
    <location>
        <begin position="1086"/>
        <end position="1341"/>
    </location>
</feature>
<evidence type="ECO:0000313" key="11">
    <source>
        <dbReference type="EMBL" id="CAH1390709.1"/>
    </source>
</evidence>
<name>A0A9P0E964_NEZVI</name>
<evidence type="ECO:0000313" key="12">
    <source>
        <dbReference type="Proteomes" id="UP001152798"/>
    </source>
</evidence>
<dbReference type="GO" id="GO:0009653">
    <property type="term" value="P:anatomical structure morphogenesis"/>
    <property type="evidence" value="ECO:0007669"/>
    <property type="project" value="UniProtKB-ARBA"/>
</dbReference>
<dbReference type="InterPro" id="IPR017441">
    <property type="entry name" value="Protein_kinase_ATP_BS"/>
</dbReference>
<sequence length="1488" mass="164933">MEVAPPRAWRPDTLPVSEFISSLKNFHRGPSICSSIRLIDEGRNCVTIGWNRPSDPGSSAIAVYRVELLDENDEWKELGLSPRTELDIYGLKGTKTVRVTAANNHGWGEPVQETLKLPETNFFLPYFSTELEGQLNVSPNERVTLSCKAEGNPEPELHWFKNGELLRVSGNELVLEGLKEGGLYVCEARNYLGKTSTHCYISIDVPGSHLPEKHKIRLLPPEGEYGPEIKYPLKDREVDLGETVRLTLEVVGEPKPIIEWQRDGEPVRNENYHIFSEGDFHTLELVAKPETEGLYTARAKGLGVAVTSALVHINPHSPCHFTLPLEPYARVGLGGSIRLIATLAPHLRLAKVIWSRDGVNLVQSRNCVMTHSAGGEVTLELGHVTRRAAGTYTCTVYGKGGMKAESKCEIEVVNSITPTTPAPSTPIPYSKKPLFIMKPRNVEGLEGDTIILSCEVVGDPNPTITWLRDDLKISRYSRDQGEFRERRSGAESSLEIRQAKLTYTGKYTAQASNIHGQATAVSTVQIFATGQGKTVKNSEGGLVEAECDSLPLISRPLSDTTVTLGHPLYLECRVKAEPEPIVIWTKDGKLVKRGKNWFEAETAALEIPEPCLTDEGTYTCTVTNPLGTATTSAYVRVLDSLSNAANPPPSVSPCVTRCGVDTDTIEDKKRRRSSAPRFLSVPHSQVVREGEEVRLCCSVSGWPQPYTLWRRGQEPVSPAFNVFEEDDLRWLIIPAARREHAGVYTVVCSNTRGTIQSSALIQVINRMCEETATIITTGLPDTLVAHESQPLELSVTVSTGDAIWERNGLKLPNCQDFSQEVVGCARRLVVKDIFLEDSGTVYSCRVVSGDREEITSTKVIVKVSECESSRDRPAKLVRPPQDLSALRGSRAILQAVYTGIPQPSVVWYKGGRRLSGGGRITLTNSDGVSSVIIDPVTTDDSGKYVVTVTNRVTTDTQFASLSVKGAPDPPAGRPSVTTAHSGGVTVAWSSPHYDGGAMITGYTVELSEDNTLWTTVAHCCDRLSQTVKGLSPGTSYSFRVRSHNAHGPSDPGPPSHQLTVTHIDFCEEEKWEKVTIAPGEGMEDKYTILEEIGKGRYGVVKRAVEVKNGELRAAKFVRTLKRQDRENVADEIDIMNSLRHPLLLRLFGAYNLPKDIVMILEYVSGGELFERVVDDDFTLTERDCILFMRQICEAVAYIHSQNIVHLDLKPENIMCTSRSCHVIKLIDFGLARRLSSDSQLRVLFGTPEFIPPEIINYEPVGFQSDMWSVGVIAYVLLSGLSPFMGENDAETFANITRAQYDYDDEAFDNISQDAKDFIADLLVKRKEDRLSAEECLRHRWISQTDDTMSQVKISTDKLKKFIIRRKWQKTGNAIRALGRMATLSRRGAGATKPEPADFRNRAFSERSDSGFSDTCLSSHGPGLDSSIEEEQECEEYIKPKEIEKDISERVISNKPPILKVTQPEIPKLRQKKIPGSENIQKAFAFWNR</sequence>
<feature type="domain" description="Ig-like" evidence="9">
    <location>
        <begin position="873"/>
        <end position="962"/>
    </location>
</feature>
<dbReference type="SUPFAM" id="SSF56112">
    <property type="entry name" value="Protein kinase-like (PK-like)"/>
    <property type="match status" value="1"/>
</dbReference>
<protein>
    <recommendedName>
        <fullName evidence="13">Myosin light chain kinase, smooth muscle-like</fullName>
    </recommendedName>
</protein>
<feature type="domain" description="Ig-like" evidence="9">
    <location>
        <begin position="318"/>
        <end position="411"/>
    </location>
</feature>
<dbReference type="SMART" id="SM00060">
    <property type="entry name" value="FN3"/>
    <property type="match status" value="2"/>
</dbReference>
<dbReference type="SUPFAM" id="SSF49265">
    <property type="entry name" value="Fibronectin type III"/>
    <property type="match status" value="1"/>
</dbReference>
<keyword evidence="6" id="KW-0393">Immunoglobulin domain</keyword>
<evidence type="ECO:0008006" key="13">
    <source>
        <dbReference type="Google" id="ProtNLM"/>
    </source>
</evidence>
<dbReference type="EMBL" id="OV725077">
    <property type="protein sequence ID" value="CAH1390709.1"/>
    <property type="molecule type" value="Genomic_DNA"/>
</dbReference>
<dbReference type="PANTHER" id="PTHR47633">
    <property type="entry name" value="IMMUNOGLOBULIN"/>
    <property type="match status" value="1"/>
</dbReference>
<dbReference type="SMART" id="SM00220">
    <property type="entry name" value="S_TKc"/>
    <property type="match status" value="1"/>
</dbReference>
<dbReference type="InterPro" id="IPR011009">
    <property type="entry name" value="Kinase-like_dom_sf"/>
</dbReference>
<feature type="domain" description="Fibronectin type-III" evidence="10">
    <location>
        <begin position="970"/>
        <end position="1064"/>
    </location>
</feature>